<gene>
    <name evidence="1" type="ORF">PIB30_000374</name>
</gene>
<dbReference type="Proteomes" id="UP001341840">
    <property type="component" value="Unassembled WGS sequence"/>
</dbReference>
<name>A0ABU6U2K2_9FABA</name>
<evidence type="ECO:0000313" key="2">
    <source>
        <dbReference type="Proteomes" id="UP001341840"/>
    </source>
</evidence>
<evidence type="ECO:0000313" key="1">
    <source>
        <dbReference type="EMBL" id="MED6154872.1"/>
    </source>
</evidence>
<comment type="caution">
    <text evidence="1">The sequence shown here is derived from an EMBL/GenBank/DDBJ whole genome shotgun (WGS) entry which is preliminary data.</text>
</comment>
<keyword evidence="2" id="KW-1185">Reference proteome</keyword>
<proteinExistence type="predicted"/>
<dbReference type="EMBL" id="JASCZI010120830">
    <property type="protein sequence ID" value="MED6154872.1"/>
    <property type="molecule type" value="Genomic_DNA"/>
</dbReference>
<organism evidence="1 2">
    <name type="scientific">Stylosanthes scabra</name>
    <dbReference type="NCBI Taxonomy" id="79078"/>
    <lineage>
        <taxon>Eukaryota</taxon>
        <taxon>Viridiplantae</taxon>
        <taxon>Streptophyta</taxon>
        <taxon>Embryophyta</taxon>
        <taxon>Tracheophyta</taxon>
        <taxon>Spermatophyta</taxon>
        <taxon>Magnoliopsida</taxon>
        <taxon>eudicotyledons</taxon>
        <taxon>Gunneridae</taxon>
        <taxon>Pentapetalae</taxon>
        <taxon>rosids</taxon>
        <taxon>fabids</taxon>
        <taxon>Fabales</taxon>
        <taxon>Fabaceae</taxon>
        <taxon>Papilionoideae</taxon>
        <taxon>50 kb inversion clade</taxon>
        <taxon>dalbergioids sensu lato</taxon>
        <taxon>Dalbergieae</taxon>
        <taxon>Pterocarpus clade</taxon>
        <taxon>Stylosanthes</taxon>
    </lineage>
</organism>
<accession>A0ABU6U2K2</accession>
<sequence length="150" mass="17098">MMFCGAIIDWNSLAQPQKAVADYTAARPQLTSPFNQVSEVRISFCACNNRVASDKPLNGALIRVGLVFDPLGWEIPWQQNPKSPLKKYISILKDIFKLIEEFLSCGSPEKEPSYRLHCKFGNHEQPPIKLYIRSSDSIERFGLKRAARWI</sequence>
<reference evidence="1 2" key="1">
    <citation type="journal article" date="2023" name="Plants (Basel)">
        <title>Bridging the Gap: Combining Genomics and Transcriptomics Approaches to Understand Stylosanthes scabra, an Orphan Legume from the Brazilian Caatinga.</title>
        <authorList>
            <person name="Ferreira-Neto J.R.C."/>
            <person name="da Silva M.D."/>
            <person name="Binneck E."/>
            <person name="de Melo N.F."/>
            <person name="da Silva R.H."/>
            <person name="de Melo A.L.T.M."/>
            <person name="Pandolfi V."/>
            <person name="Bustamante F.O."/>
            <person name="Brasileiro-Vidal A.C."/>
            <person name="Benko-Iseppon A.M."/>
        </authorList>
    </citation>
    <scope>NUCLEOTIDE SEQUENCE [LARGE SCALE GENOMIC DNA]</scope>
    <source>
        <tissue evidence="1">Leaves</tissue>
    </source>
</reference>
<protein>
    <submittedName>
        <fullName evidence="1">Uncharacterized protein</fullName>
    </submittedName>
</protein>